<dbReference type="GO" id="GO:0005739">
    <property type="term" value="C:mitochondrion"/>
    <property type="evidence" value="ECO:0007669"/>
    <property type="project" value="TreeGrafter"/>
</dbReference>
<dbReference type="Gene3D" id="1.25.40.10">
    <property type="entry name" value="Tetratricopeptide repeat domain"/>
    <property type="match status" value="1"/>
</dbReference>
<protein>
    <submittedName>
        <fullName evidence="1">SFRICE_028910</fullName>
    </submittedName>
</protein>
<name>A0A2H1V3W5_SPOFR</name>
<reference evidence="1" key="1">
    <citation type="submission" date="2016-07" db="EMBL/GenBank/DDBJ databases">
        <authorList>
            <person name="Bretaudeau A."/>
        </authorList>
    </citation>
    <scope>NUCLEOTIDE SEQUENCE</scope>
    <source>
        <strain evidence="1">Rice</strain>
        <tissue evidence="1">Whole body</tissue>
    </source>
</reference>
<dbReference type="EMBL" id="ODYU01000562">
    <property type="protein sequence ID" value="SOQ35533.1"/>
    <property type="molecule type" value="Genomic_DNA"/>
</dbReference>
<dbReference type="GO" id="GO:0003730">
    <property type="term" value="F:mRNA 3'-UTR binding"/>
    <property type="evidence" value="ECO:0007669"/>
    <property type="project" value="TreeGrafter"/>
</dbReference>
<dbReference type="AlphaFoldDB" id="A0A2H1V3W5"/>
<sequence length="257" mass="29468">MNCWRLLDATAAQGTHIEVRKMFELLVTNKYCKPSNIMLGPLIRVHLKNDNIQEAVNEFVSLANKYNKTPLKHELLCKILDTMSDGQSEENFLTNEKSNGRLNKLAQIVLNIDRKVHGAGDVQLTIIAALAEVGYKKTLRKLFLDPTIKIHPDAILRRCERFADEKKVKPLEVIAECARDLRRVDVIELYDLMLDVHQREDNCTEAIALWTRMQEQDITPSQKFVNTLITMIKANNRDIPIGLAMLHNKEKKNALKD</sequence>
<accession>A0A2H1V3W5</accession>
<dbReference type="GO" id="GO:0070129">
    <property type="term" value="P:regulation of mitochondrial translation"/>
    <property type="evidence" value="ECO:0007669"/>
    <property type="project" value="TreeGrafter"/>
</dbReference>
<organism evidence="1">
    <name type="scientific">Spodoptera frugiperda</name>
    <name type="common">Fall armyworm</name>
    <dbReference type="NCBI Taxonomy" id="7108"/>
    <lineage>
        <taxon>Eukaryota</taxon>
        <taxon>Metazoa</taxon>
        <taxon>Ecdysozoa</taxon>
        <taxon>Arthropoda</taxon>
        <taxon>Hexapoda</taxon>
        <taxon>Insecta</taxon>
        <taxon>Pterygota</taxon>
        <taxon>Neoptera</taxon>
        <taxon>Endopterygota</taxon>
        <taxon>Lepidoptera</taxon>
        <taxon>Glossata</taxon>
        <taxon>Ditrysia</taxon>
        <taxon>Noctuoidea</taxon>
        <taxon>Noctuidae</taxon>
        <taxon>Amphipyrinae</taxon>
        <taxon>Spodoptera</taxon>
    </lineage>
</organism>
<dbReference type="PANTHER" id="PTHR46669">
    <property type="entry name" value="LEUCINE-RICH PPR MOTIF-CONTAINING PROTEIN, MITOCHONDRIAL"/>
    <property type="match status" value="1"/>
</dbReference>
<proteinExistence type="predicted"/>
<dbReference type="PANTHER" id="PTHR46669:SF2">
    <property type="entry name" value="EG:BACN32G11.3 PROTEIN"/>
    <property type="match status" value="1"/>
</dbReference>
<evidence type="ECO:0000313" key="1">
    <source>
        <dbReference type="EMBL" id="SOQ35533.1"/>
    </source>
</evidence>
<dbReference type="GO" id="GO:0005634">
    <property type="term" value="C:nucleus"/>
    <property type="evidence" value="ECO:0007669"/>
    <property type="project" value="TreeGrafter"/>
</dbReference>
<dbReference type="InterPro" id="IPR011990">
    <property type="entry name" value="TPR-like_helical_dom_sf"/>
</dbReference>
<dbReference type="InterPro" id="IPR033490">
    <property type="entry name" value="LRP130"/>
</dbReference>
<gene>
    <name evidence="1" type="ORF">SFRICE_028910</name>
</gene>